<dbReference type="VEuPathDB" id="FungiDB:NEUTE1DRAFT_94602"/>
<evidence type="ECO:0000313" key="1">
    <source>
        <dbReference type="EMBL" id="EGO59926.1"/>
    </source>
</evidence>
<protein>
    <submittedName>
        <fullName evidence="1">Uncharacterized protein</fullName>
    </submittedName>
</protein>
<evidence type="ECO:0000313" key="2">
    <source>
        <dbReference type="Proteomes" id="UP000008065"/>
    </source>
</evidence>
<dbReference type="HOGENOM" id="CLU_3002081_0_0_1"/>
<gene>
    <name evidence="1" type="ORF">NEUTE1DRAFT_94602</name>
</gene>
<dbReference type="EMBL" id="GL891303">
    <property type="protein sequence ID" value="EGO59926.1"/>
    <property type="molecule type" value="Genomic_DNA"/>
</dbReference>
<dbReference type="Proteomes" id="UP000008065">
    <property type="component" value="Unassembled WGS sequence"/>
</dbReference>
<keyword evidence="2" id="KW-1185">Reference proteome</keyword>
<dbReference type="KEGG" id="nte:NEUTE1DRAFT94602"/>
<reference evidence="2" key="1">
    <citation type="journal article" date="2011" name="Genetics">
        <title>Massive changes in genome architecture accompany the transition to self-fertility in the filamentous fungus Neurospora tetrasperma.</title>
        <authorList>
            <person name="Ellison C.E."/>
            <person name="Stajich J.E."/>
            <person name="Jacobson D.J."/>
            <person name="Natvig D.O."/>
            <person name="Lapidus A."/>
            <person name="Foster B."/>
            <person name="Aerts A."/>
            <person name="Riley R."/>
            <person name="Lindquist E.A."/>
            <person name="Grigoriev I.V."/>
            <person name="Taylor J.W."/>
        </authorList>
    </citation>
    <scope>NUCLEOTIDE SEQUENCE [LARGE SCALE GENOMIC DNA]</scope>
    <source>
        <strain evidence="2">FGSC 2508 / P0657</strain>
    </source>
</reference>
<dbReference type="AlphaFoldDB" id="F8MJ82"/>
<accession>F8MJ82</accession>
<name>F8MJ82_NEUT8</name>
<proteinExistence type="predicted"/>
<dbReference type="GeneID" id="20831647"/>
<dbReference type="RefSeq" id="XP_009850114.1">
    <property type="nucleotide sequence ID" value="XM_009851812.1"/>
</dbReference>
<feature type="non-terminal residue" evidence="1">
    <location>
        <position position="1"/>
    </location>
</feature>
<sequence length="57" mass="5790">LNVCHQHQAESSLLSVLCAASTCSTSLDAGGGNPSLLINGRCFPLCINTNCSPPSGE</sequence>
<organism evidence="1 2">
    <name type="scientific">Neurospora tetrasperma (strain FGSC 2508 / ATCC MYA-4615 / P0657)</name>
    <dbReference type="NCBI Taxonomy" id="510951"/>
    <lineage>
        <taxon>Eukaryota</taxon>
        <taxon>Fungi</taxon>
        <taxon>Dikarya</taxon>
        <taxon>Ascomycota</taxon>
        <taxon>Pezizomycotina</taxon>
        <taxon>Sordariomycetes</taxon>
        <taxon>Sordariomycetidae</taxon>
        <taxon>Sordariales</taxon>
        <taxon>Sordariaceae</taxon>
        <taxon>Neurospora</taxon>
    </lineage>
</organism>